<sequence>MKRIESAKNQKVKDWKKLHTKKERIKTNTFLIEGEHLVEEALKNPGIVKEIMVKDEADIPSGLDASVPCYILSDDAFSQVTETETPQAVAAVCRIPEQGPLQYEKLLLADAVQDPGNLGTIIRTADAAGIDAVVIGNGTVDPYNAKTLRSAQGSHFHIPIVKAELPGLIEELKEKRIPVYGTALQNAVPFKEASPSKSFALLIGNEGAGVDPDLLGLTDRNLYVPIYGKAESLNVAAAAAVLLYHLRG</sequence>
<evidence type="ECO:0000259" key="4">
    <source>
        <dbReference type="SMART" id="SM00967"/>
    </source>
</evidence>
<dbReference type="Gene3D" id="3.30.1330.30">
    <property type="match status" value="1"/>
</dbReference>
<keyword evidence="2 5" id="KW-0489">Methyltransferase</keyword>
<dbReference type="InterPro" id="IPR053888">
    <property type="entry name" value="MRM3-like_sub_bind"/>
</dbReference>
<dbReference type="SUPFAM" id="SSF75217">
    <property type="entry name" value="alpha/beta knot"/>
    <property type="match status" value="1"/>
</dbReference>
<comment type="similarity">
    <text evidence="1">Belongs to the class IV-like SAM-binding methyltransferase superfamily. RNA methyltransferase TrmH family.</text>
</comment>
<comment type="caution">
    <text evidence="5">The sequence shown here is derived from an EMBL/GenBank/DDBJ whole genome shotgun (WGS) entry which is preliminary data.</text>
</comment>
<dbReference type="Proteomes" id="UP000036168">
    <property type="component" value="Unassembled WGS sequence"/>
</dbReference>
<evidence type="ECO:0000313" key="8">
    <source>
        <dbReference type="Proteomes" id="UP001341297"/>
    </source>
</evidence>
<name>A0A0J6ENE3_9BACI</name>
<dbReference type="InterPro" id="IPR001537">
    <property type="entry name" value="SpoU_MeTrfase"/>
</dbReference>
<dbReference type="RefSeq" id="WP_048353906.1">
    <property type="nucleotide sequence ID" value="NZ_CP023481.1"/>
</dbReference>
<dbReference type="Gene3D" id="3.40.1280.10">
    <property type="match status" value="1"/>
</dbReference>
<evidence type="ECO:0000313" key="6">
    <source>
        <dbReference type="EMBL" id="MEC0485536.1"/>
    </source>
</evidence>
<dbReference type="GO" id="GO:0003723">
    <property type="term" value="F:RNA binding"/>
    <property type="evidence" value="ECO:0007669"/>
    <property type="project" value="InterPro"/>
</dbReference>
<dbReference type="AlphaFoldDB" id="A0A0J6ENE3"/>
<dbReference type="InterPro" id="IPR051259">
    <property type="entry name" value="rRNA_Methyltransferase"/>
</dbReference>
<dbReference type="PANTHER" id="PTHR43191:SF2">
    <property type="entry name" value="RRNA METHYLTRANSFERASE 3, MITOCHONDRIAL"/>
    <property type="match status" value="1"/>
</dbReference>
<gene>
    <name evidence="5" type="ORF">AB447_214100</name>
    <name evidence="6" type="ORF">P8828_11895</name>
</gene>
<dbReference type="GO" id="GO:0006396">
    <property type="term" value="P:RNA processing"/>
    <property type="evidence" value="ECO:0007669"/>
    <property type="project" value="InterPro"/>
</dbReference>
<dbReference type="OrthoDB" id="9794400at2"/>
<reference evidence="5 7" key="1">
    <citation type="journal article" date="2015" name="Int. J. Syst. Evol. Microbiol.">
        <title>Bacillus glycinifermentans sp. nov., isolated from fermented soybean paste.</title>
        <authorList>
            <person name="Kim S.J."/>
            <person name="Dunlap C.A."/>
            <person name="Kwon S.W."/>
            <person name="Rooney A.P."/>
        </authorList>
    </citation>
    <scope>NUCLEOTIDE SEQUENCE [LARGE SCALE GENOMIC DNA]</scope>
    <source>
        <strain evidence="5 7">GO-13</strain>
    </source>
</reference>
<dbReference type="InterPro" id="IPR029026">
    <property type="entry name" value="tRNA_m1G_MTases_N"/>
</dbReference>
<dbReference type="InterPro" id="IPR029064">
    <property type="entry name" value="Ribosomal_eL30-like_sf"/>
</dbReference>
<feature type="domain" description="RNA 2-O ribose methyltransferase substrate binding" evidence="4">
    <location>
        <begin position="31"/>
        <end position="99"/>
    </location>
</feature>
<keyword evidence="8" id="KW-1185">Reference proteome</keyword>
<accession>A0A0J6ENE3</accession>
<organism evidence="5 7">
    <name type="scientific">Bacillus glycinifermentans</name>
    <dbReference type="NCBI Taxonomy" id="1664069"/>
    <lineage>
        <taxon>Bacteria</taxon>
        <taxon>Bacillati</taxon>
        <taxon>Bacillota</taxon>
        <taxon>Bacilli</taxon>
        <taxon>Bacillales</taxon>
        <taxon>Bacillaceae</taxon>
        <taxon>Bacillus</taxon>
    </lineage>
</organism>
<dbReference type="PANTHER" id="PTHR43191">
    <property type="entry name" value="RRNA METHYLTRANSFERASE 3"/>
    <property type="match status" value="1"/>
</dbReference>
<accession>A0A0J6F150</accession>
<dbReference type="Pfam" id="PF00588">
    <property type="entry name" value="SpoU_methylase"/>
    <property type="match status" value="1"/>
</dbReference>
<dbReference type="GO" id="GO:0005737">
    <property type="term" value="C:cytoplasm"/>
    <property type="evidence" value="ECO:0007669"/>
    <property type="project" value="UniProtKB-ARBA"/>
</dbReference>
<dbReference type="GO" id="GO:0008173">
    <property type="term" value="F:RNA methyltransferase activity"/>
    <property type="evidence" value="ECO:0007669"/>
    <property type="project" value="InterPro"/>
</dbReference>
<dbReference type="GO" id="GO:0032259">
    <property type="term" value="P:methylation"/>
    <property type="evidence" value="ECO:0007669"/>
    <property type="project" value="UniProtKB-KW"/>
</dbReference>
<dbReference type="CDD" id="cd18095">
    <property type="entry name" value="SpoU-like_rRNA-MTase"/>
    <property type="match status" value="1"/>
</dbReference>
<dbReference type="Pfam" id="PF22435">
    <property type="entry name" value="MRM3-like_sub_bind"/>
    <property type="match status" value="1"/>
</dbReference>
<reference evidence="5" key="2">
    <citation type="submission" date="2015-10" db="EMBL/GenBank/DDBJ databases">
        <authorList>
            <person name="Gilbert D.G."/>
        </authorList>
    </citation>
    <scope>NUCLEOTIDE SEQUENCE</scope>
    <source>
        <strain evidence="5">GO-13</strain>
    </source>
</reference>
<evidence type="ECO:0000256" key="2">
    <source>
        <dbReference type="ARBA" id="ARBA00022603"/>
    </source>
</evidence>
<dbReference type="Proteomes" id="UP001341297">
    <property type="component" value="Unassembled WGS sequence"/>
</dbReference>
<dbReference type="PATRIC" id="fig|1664069.3.peg.214"/>
<evidence type="ECO:0000313" key="5">
    <source>
        <dbReference type="EMBL" id="KRT94781.1"/>
    </source>
</evidence>
<dbReference type="SUPFAM" id="SSF55315">
    <property type="entry name" value="L30e-like"/>
    <property type="match status" value="1"/>
</dbReference>
<dbReference type="SMART" id="SM00967">
    <property type="entry name" value="SpoU_sub_bind"/>
    <property type="match status" value="1"/>
</dbReference>
<dbReference type="EMBL" id="JARRTL010000010">
    <property type="protein sequence ID" value="MEC0485536.1"/>
    <property type="molecule type" value="Genomic_DNA"/>
</dbReference>
<evidence type="ECO:0000256" key="1">
    <source>
        <dbReference type="ARBA" id="ARBA00007228"/>
    </source>
</evidence>
<evidence type="ECO:0000313" key="7">
    <source>
        <dbReference type="Proteomes" id="UP000036168"/>
    </source>
</evidence>
<dbReference type="EMBL" id="LECW02000005">
    <property type="protein sequence ID" value="KRT94781.1"/>
    <property type="molecule type" value="Genomic_DNA"/>
</dbReference>
<dbReference type="InterPro" id="IPR029028">
    <property type="entry name" value="Alpha/beta_knot_MTases"/>
</dbReference>
<proteinExistence type="inferred from homology"/>
<dbReference type="STRING" id="1664069.BGLY_3400"/>
<evidence type="ECO:0000256" key="3">
    <source>
        <dbReference type="ARBA" id="ARBA00022679"/>
    </source>
</evidence>
<dbReference type="InterPro" id="IPR013123">
    <property type="entry name" value="SpoU_subst-bd"/>
</dbReference>
<reference evidence="6 8" key="3">
    <citation type="submission" date="2023-03" db="EMBL/GenBank/DDBJ databases">
        <title>Agriculturally important microbes genome sequencing.</title>
        <authorList>
            <person name="Dunlap C."/>
        </authorList>
    </citation>
    <scope>NUCLEOTIDE SEQUENCE [LARGE SCALE GENOMIC DNA]</scope>
    <source>
        <strain evidence="6 8">CBP-3203</strain>
    </source>
</reference>
<keyword evidence="3 5" id="KW-0808">Transferase</keyword>
<protein>
    <submittedName>
        <fullName evidence="5">RNA methyltransferase</fullName>
    </submittedName>
</protein>